<sequence>MNRLMFPNYWDLLTQRWLDAVEEHASYSARHFNKDQIVLDAGSDGNVEMRNLTQAVQSARACQHKLESEVSIFESMVKNEEHSGIAAHLLLKAKETSKLSSKTCDVLQLCFELLSKQEEFSLLVACLIFLVGRCLQVWSLKVEQEEEKNKALTEALQTLATEHYELKQSLSKSRRSSALCTLTEDDFYDAVSESESELSVSGFLSVASYSWEEDEGSDTPLQNSLHHPSAHGRAAGMSGEGNDGNKAAQHNGVRKHRTSLPAPMFSRNDVSVWSILKKCIGMELSKIAMPVIFNEPLSFLQRITEYMEHTYLIHRANAATDSVERMKCVAAFAVSAVASQWERTGKPFNPLLGETYELIREDLGFRWVSEQVSHHPPISAFHAEGLKEDFLFHGSIYPKLKFWGKSIEAEPKGTITLELPKYNESYTWTNPTCCVHNIIVGQLWIEQYGNVEVINHKTGERCCMTFKPCGLFGKELHKVEGYIQDKSKKKLCAIYGKWTECLYTVNPTNFDAHKKTDKKNSEEKKSSKEPQSSVDEESEEKPPPDAETVQVIPGSELIWKIAPRPENSAKFYAFSTFAMQLNELDKSMEGVLPPTDSRLRPDIRAMENGDIDLASSQKKRLEEKQRTARKNRSKSTEEWKIRWFQQGPNPHNKAQDWIYAKGYWDRSYSQLPDIY</sequence>
<feature type="region of interest" description="Disordered" evidence="8">
    <location>
        <begin position="214"/>
        <end position="260"/>
    </location>
</feature>
<evidence type="ECO:0000256" key="1">
    <source>
        <dbReference type="ARBA" id="ARBA00008842"/>
    </source>
</evidence>
<feature type="compositionally biased region" description="Basic and acidic residues" evidence="8">
    <location>
        <begin position="512"/>
        <end position="528"/>
    </location>
</feature>
<dbReference type="Gene3D" id="3.30.70.3490">
    <property type="match status" value="1"/>
</dbReference>
<feature type="region of interest" description="Disordered" evidence="8">
    <location>
        <begin position="617"/>
        <end position="636"/>
    </location>
</feature>
<dbReference type="PANTHER" id="PTHR10972:SF53">
    <property type="entry name" value="OXYSTEROL-BINDING PROTEIN-RELATED PROTEIN 1"/>
    <property type="match status" value="1"/>
</dbReference>
<dbReference type="PANTHER" id="PTHR10972">
    <property type="entry name" value="OXYSTEROL-BINDING PROTEIN-RELATED"/>
    <property type="match status" value="1"/>
</dbReference>
<comment type="similarity">
    <text evidence="1 5">Belongs to the OSBP family.</text>
</comment>
<dbReference type="InterPro" id="IPR018494">
    <property type="entry name" value="Oxysterol-bd_CS"/>
</dbReference>
<evidence type="ECO:0000256" key="5">
    <source>
        <dbReference type="RuleBase" id="RU003844"/>
    </source>
</evidence>
<keyword evidence="7" id="KW-0175">Coiled coil</keyword>
<reference evidence="9 10" key="1">
    <citation type="journal article" date="2018" name="G3 (Bethesda)">
        <title>A High-Quality Reference Genome for the Invasive Mosquitofish Gambusia affinis Using a Chicago Library.</title>
        <authorList>
            <person name="Hoffberg S.L."/>
            <person name="Troendle N.J."/>
            <person name="Glenn T.C."/>
            <person name="Mahmud O."/>
            <person name="Louha S."/>
            <person name="Chalopin D."/>
            <person name="Bennetzen J.L."/>
            <person name="Mauricio R."/>
        </authorList>
    </citation>
    <scope>NUCLEOTIDE SEQUENCE [LARGE SCALE GENOMIC DNA]</scope>
    <source>
        <strain evidence="9">NE01/NJP1002.9</strain>
        <tissue evidence="9">Muscle</tissue>
    </source>
</reference>
<dbReference type="GO" id="GO:0005886">
    <property type="term" value="C:plasma membrane"/>
    <property type="evidence" value="ECO:0007669"/>
    <property type="project" value="TreeGrafter"/>
</dbReference>
<dbReference type="GO" id="GO:0006869">
    <property type="term" value="P:lipid transport"/>
    <property type="evidence" value="ECO:0007669"/>
    <property type="project" value="UniProtKB-KW"/>
</dbReference>
<dbReference type="EMBL" id="NHOQ01001318">
    <property type="protein sequence ID" value="PWA25134.1"/>
    <property type="molecule type" value="Genomic_DNA"/>
</dbReference>
<dbReference type="Pfam" id="PF01237">
    <property type="entry name" value="Oxysterol_BP"/>
    <property type="match status" value="1"/>
</dbReference>
<evidence type="ECO:0000256" key="3">
    <source>
        <dbReference type="ARBA" id="ARBA00023055"/>
    </source>
</evidence>
<organism evidence="9 10">
    <name type="scientific">Gambusia affinis</name>
    <name type="common">Western mosquitofish</name>
    <name type="synonym">Heterandria affinis</name>
    <dbReference type="NCBI Taxonomy" id="33528"/>
    <lineage>
        <taxon>Eukaryota</taxon>
        <taxon>Metazoa</taxon>
        <taxon>Chordata</taxon>
        <taxon>Craniata</taxon>
        <taxon>Vertebrata</taxon>
        <taxon>Euteleostomi</taxon>
        <taxon>Actinopterygii</taxon>
        <taxon>Neopterygii</taxon>
        <taxon>Teleostei</taxon>
        <taxon>Neoteleostei</taxon>
        <taxon>Acanthomorphata</taxon>
        <taxon>Ovalentaria</taxon>
        <taxon>Atherinomorphae</taxon>
        <taxon>Cyprinodontiformes</taxon>
        <taxon>Poeciliidae</taxon>
        <taxon>Poeciliinae</taxon>
        <taxon>Gambusia</taxon>
    </lineage>
</organism>
<dbReference type="SUPFAM" id="SSF144000">
    <property type="entry name" value="Oxysterol-binding protein-like"/>
    <property type="match status" value="1"/>
</dbReference>
<feature type="region of interest" description="Disordered" evidence="8">
    <location>
        <begin position="512"/>
        <end position="550"/>
    </location>
</feature>
<keyword evidence="4" id="KW-0446">Lipid-binding</keyword>
<keyword evidence="10" id="KW-1185">Reference proteome</keyword>
<dbReference type="InterPro" id="IPR037239">
    <property type="entry name" value="OSBP_sf"/>
</dbReference>
<dbReference type="Proteomes" id="UP000250572">
    <property type="component" value="Unassembled WGS sequence"/>
</dbReference>
<evidence type="ECO:0000313" key="10">
    <source>
        <dbReference type="Proteomes" id="UP000250572"/>
    </source>
</evidence>
<feature type="coiled-coil region" evidence="7">
    <location>
        <begin position="135"/>
        <end position="162"/>
    </location>
</feature>
<dbReference type="PROSITE" id="PS01013">
    <property type="entry name" value="OSBP"/>
    <property type="match status" value="1"/>
</dbReference>
<accession>A0A315VNJ5</accession>
<name>A0A315VNJ5_GAMAF</name>
<dbReference type="InterPro" id="IPR000648">
    <property type="entry name" value="Oxysterol-bd"/>
</dbReference>
<dbReference type="FunFam" id="2.40.160.120:FF:000005">
    <property type="entry name" value="Oxysterol-binding protein"/>
    <property type="match status" value="1"/>
</dbReference>
<keyword evidence="3 6" id="KW-0445">Lipid transport</keyword>
<dbReference type="GO" id="GO:0097038">
    <property type="term" value="C:perinuclear endoplasmic reticulum"/>
    <property type="evidence" value="ECO:0007669"/>
    <property type="project" value="TreeGrafter"/>
</dbReference>
<dbReference type="Gene3D" id="2.40.160.120">
    <property type="match status" value="1"/>
</dbReference>
<dbReference type="GO" id="GO:0005829">
    <property type="term" value="C:cytosol"/>
    <property type="evidence" value="ECO:0007669"/>
    <property type="project" value="TreeGrafter"/>
</dbReference>
<evidence type="ECO:0000256" key="2">
    <source>
        <dbReference type="ARBA" id="ARBA00022448"/>
    </source>
</evidence>
<dbReference type="AlphaFoldDB" id="A0A315VNJ5"/>
<proteinExistence type="inferred from homology"/>
<gene>
    <name evidence="9" type="ORF">CCH79_00005332</name>
</gene>
<dbReference type="GO" id="GO:0015485">
    <property type="term" value="F:cholesterol binding"/>
    <property type="evidence" value="ECO:0007669"/>
    <property type="project" value="TreeGrafter"/>
</dbReference>
<evidence type="ECO:0000256" key="6">
    <source>
        <dbReference type="RuleBase" id="RU003845"/>
    </source>
</evidence>
<dbReference type="STRING" id="33528.ENSGAFP00000031746"/>
<protein>
    <recommendedName>
        <fullName evidence="6">Oxysterol-binding protein</fullName>
    </recommendedName>
</protein>
<comment type="caution">
    <text evidence="9">The sequence shown here is derived from an EMBL/GenBank/DDBJ whole genome shotgun (WGS) entry which is preliminary data.</text>
</comment>
<dbReference type="FunFam" id="3.30.70.3490:FF:000003">
    <property type="entry name" value="Oxysterol-binding protein"/>
    <property type="match status" value="1"/>
</dbReference>
<evidence type="ECO:0000256" key="8">
    <source>
        <dbReference type="SAM" id="MobiDB-lite"/>
    </source>
</evidence>
<evidence type="ECO:0000313" key="9">
    <source>
        <dbReference type="EMBL" id="PWA25134.1"/>
    </source>
</evidence>
<evidence type="ECO:0000256" key="4">
    <source>
        <dbReference type="ARBA" id="ARBA00023121"/>
    </source>
</evidence>
<keyword evidence="2 6" id="KW-0813">Transport</keyword>
<evidence type="ECO:0000256" key="7">
    <source>
        <dbReference type="SAM" id="Coils"/>
    </source>
</evidence>